<dbReference type="GeneID" id="85363012"/>
<evidence type="ECO:0000313" key="3">
    <source>
        <dbReference type="EMBL" id="KAK0466874.1"/>
    </source>
</evidence>
<gene>
    <name evidence="3" type="ORF">EV420DRAFT_1698881</name>
</gene>
<keyword evidence="2" id="KW-1133">Transmembrane helix</keyword>
<accession>A0AA39TYM6</accession>
<dbReference type="Proteomes" id="UP001175211">
    <property type="component" value="Unassembled WGS sequence"/>
</dbReference>
<evidence type="ECO:0000256" key="2">
    <source>
        <dbReference type="SAM" id="Phobius"/>
    </source>
</evidence>
<keyword evidence="4" id="KW-1185">Reference proteome</keyword>
<proteinExistence type="predicted"/>
<name>A0AA39TYM6_ARMTA</name>
<organism evidence="3 4">
    <name type="scientific">Armillaria tabescens</name>
    <name type="common">Ringless honey mushroom</name>
    <name type="synonym">Agaricus tabescens</name>
    <dbReference type="NCBI Taxonomy" id="1929756"/>
    <lineage>
        <taxon>Eukaryota</taxon>
        <taxon>Fungi</taxon>
        <taxon>Dikarya</taxon>
        <taxon>Basidiomycota</taxon>
        <taxon>Agaricomycotina</taxon>
        <taxon>Agaricomycetes</taxon>
        <taxon>Agaricomycetidae</taxon>
        <taxon>Agaricales</taxon>
        <taxon>Marasmiineae</taxon>
        <taxon>Physalacriaceae</taxon>
        <taxon>Desarmillaria</taxon>
    </lineage>
</organism>
<protein>
    <submittedName>
        <fullName evidence="3">Uncharacterized protein</fullName>
    </submittedName>
</protein>
<dbReference type="RefSeq" id="XP_060337466.1">
    <property type="nucleotide sequence ID" value="XM_060479464.1"/>
</dbReference>
<dbReference type="AlphaFoldDB" id="A0AA39TYM6"/>
<evidence type="ECO:0000313" key="4">
    <source>
        <dbReference type="Proteomes" id="UP001175211"/>
    </source>
</evidence>
<evidence type="ECO:0000256" key="1">
    <source>
        <dbReference type="SAM" id="MobiDB-lite"/>
    </source>
</evidence>
<keyword evidence="2" id="KW-0812">Transmembrane</keyword>
<dbReference type="EMBL" id="JAUEPS010000003">
    <property type="protein sequence ID" value="KAK0466874.1"/>
    <property type="molecule type" value="Genomic_DNA"/>
</dbReference>
<sequence length="344" mass="39750">MILYSQRARSAPNPTSLFPSLDDVRTDGPTSRIISLGRKEAMMKEPTLASLDSLNLTILRVHYDWLMQHLHLRARYTCLSAATYTVQHAWITISRAIPPLSKAYIPLGAQTVESDFLWESQTATSLHHVPLKFRPFITSAVRRLFPGEGSGEPEPESRGSEGIRKLKRLLKSKSKANYRRRKEIERLNDALRVARDGEHKAKDDRAVCQRENYRLMDTLRVARDREQKAKDDRAACQRENYRLMDELRSERQRDPLKELDPDLKVVFGIGLLTVGVIMICLMVIAFKVIKKIPFQTLFNWCMIFLRHALNTMYRHWVEHGYPLLLQLLEHCSDPELTEGKDGQT</sequence>
<feature type="transmembrane region" description="Helical" evidence="2">
    <location>
        <begin position="265"/>
        <end position="286"/>
    </location>
</feature>
<reference evidence="3" key="1">
    <citation type="submission" date="2023-06" db="EMBL/GenBank/DDBJ databases">
        <authorList>
            <consortium name="Lawrence Berkeley National Laboratory"/>
            <person name="Ahrendt S."/>
            <person name="Sahu N."/>
            <person name="Indic B."/>
            <person name="Wong-Bajracharya J."/>
            <person name="Merenyi Z."/>
            <person name="Ke H.-M."/>
            <person name="Monk M."/>
            <person name="Kocsube S."/>
            <person name="Drula E."/>
            <person name="Lipzen A."/>
            <person name="Balint B."/>
            <person name="Henrissat B."/>
            <person name="Andreopoulos B."/>
            <person name="Martin F.M."/>
            <person name="Harder C.B."/>
            <person name="Rigling D."/>
            <person name="Ford K.L."/>
            <person name="Foster G.D."/>
            <person name="Pangilinan J."/>
            <person name="Papanicolaou A."/>
            <person name="Barry K."/>
            <person name="LaButti K."/>
            <person name="Viragh M."/>
            <person name="Koriabine M."/>
            <person name="Yan M."/>
            <person name="Riley R."/>
            <person name="Champramary S."/>
            <person name="Plett K.L."/>
            <person name="Tsai I.J."/>
            <person name="Slot J."/>
            <person name="Sipos G."/>
            <person name="Plett J."/>
            <person name="Nagy L.G."/>
            <person name="Grigoriev I.V."/>
        </authorList>
    </citation>
    <scope>NUCLEOTIDE SEQUENCE</scope>
    <source>
        <strain evidence="3">CCBAS 213</strain>
    </source>
</reference>
<feature type="region of interest" description="Disordered" evidence="1">
    <location>
        <begin position="1"/>
        <end position="21"/>
    </location>
</feature>
<keyword evidence="2" id="KW-0472">Membrane</keyword>
<comment type="caution">
    <text evidence="3">The sequence shown here is derived from an EMBL/GenBank/DDBJ whole genome shotgun (WGS) entry which is preliminary data.</text>
</comment>